<dbReference type="AlphaFoldDB" id="A0A2K0WC94"/>
<dbReference type="EMBL" id="MTQA01000087">
    <property type="protein sequence ID" value="PNP79851.1"/>
    <property type="molecule type" value="Genomic_DNA"/>
</dbReference>
<dbReference type="OrthoDB" id="5071059at2759"/>
<comment type="caution">
    <text evidence="1">The sequence shown here is derived from an EMBL/GenBank/DDBJ whole genome shotgun (WGS) entry which is preliminary data.</text>
</comment>
<sequence length="618" mass="69361">MPREPPPWRGARTLIEGKKAALVSEEGIVIAKTVGNLHGGGYFDENRHPKGEWITTSVLNRGALLWDRDRFHHLDPLSLSMHTYQSGESWDASIPVRLLVGYSAYTLEPVLARAAVKHHIYQNADNLSGLELEVPSEGTLSPSEVILHHSLTVPGNLSALKHLLIGEDWRKAFADGDITVAYAKCLAFQSVQSLHNGQTPIAVARIQPPTTMQVPHRISPPLEQCVDSGRLHGPKNRLFREILPSIAPHHYIDCKPATFLYRAPYVSNMRYPARLYSDLAAFARAHPGDKFNATAMLFAIELWVTISECPTKRREPHAKEPVPEVSLAVFLVYFEHWLKIHEHLQCIAFAHPFRIIQLMYTNDILTEGGSAFFVDESDIDSDRVRDLIYEAEAIDPNIIVDERVDIFPFMVNGTKMVLPQDYSGTFRLSPTEQALLGMPDLRILSHPSLPTTNDIEIEIAIPDTIAQITFCKPTKSDFPYTDHFFDTANDGPISLFGSSLKSGTIWTHEFQMYTRPSDLPIEAYFKENMSAAWSQLLNRRMAWLETLGVLGKVRVRVGEDGLPGFHGMPSEDESRSIDGAAMEKMAERALEDPRNRLADEAKGYMGWCHESSDSSDDE</sequence>
<gene>
    <name evidence="1" type="ORF">FNYG_06548</name>
</gene>
<evidence type="ECO:0000313" key="2">
    <source>
        <dbReference type="Proteomes" id="UP000236664"/>
    </source>
</evidence>
<dbReference type="STRING" id="42673.A0A2K0WC94"/>
<name>A0A2K0WC94_GIBNY</name>
<evidence type="ECO:0000313" key="1">
    <source>
        <dbReference type="EMBL" id="PNP79851.1"/>
    </source>
</evidence>
<protein>
    <submittedName>
        <fullName evidence="1">Uncharacterized protein</fullName>
    </submittedName>
</protein>
<reference evidence="1 2" key="1">
    <citation type="submission" date="2017-06" db="EMBL/GenBank/DDBJ databases">
        <title>Genome of Fusarium nygamai isolate CS10214.</title>
        <authorList>
            <person name="Gardiner D.M."/>
            <person name="Obanor F."/>
            <person name="Kazan K."/>
        </authorList>
    </citation>
    <scope>NUCLEOTIDE SEQUENCE [LARGE SCALE GENOMIC DNA]</scope>
    <source>
        <strain evidence="1 2">CS10214</strain>
    </source>
</reference>
<accession>A0A2K0WC94</accession>
<dbReference type="Proteomes" id="UP000236664">
    <property type="component" value="Unassembled WGS sequence"/>
</dbReference>
<proteinExistence type="predicted"/>
<keyword evidence="2" id="KW-1185">Reference proteome</keyword>
<organism evidence="1 2">
    <name type="scientific">Gibberella nygamai</name>
    <name type="common">Bean root rot disease fungus</name>
    <name type="synonym">Fusarium nygamai</name>
    <dbReference type="NCBI Taxonomy" id="42673"/>
    <lineage>
        <taxon>Eukaryota</taxon>
        <taxon>Fungi</taxon>
        <taxon>Dikarya</taxon>
        <taxon>Ascomycota</taxon>
        <taxon>Pezizomycotina</taxon>
        <taxon>Sordariomycetes</taxon>
        <taxon>Hypocreomycetidae</taxon>
        <taxon>Hypocreales</taxon>
        <taxon>Nectriaceae</taxon>
        <taxon>Fusarium</taxon>
        <taxon>Fusarium fujikuroi species complex</taxon>
    </lineage>
</organism>